<feature type="domain" description="AB hydrolase-1" evidence="1">
    <location>
        <begin position="30"/>
        <end position="151"/>
    </location>
</feature>
<dbReference type="InterPro" id="IPR000639">
    <property type="entry name" value="Epox_hydrolase-like"/>
</dbReference>
<dbReference type="EMBL" id="JBHSGA010000025">
    <property type="protein sequence ID" value="MFC4528981.1"/>
    <property type="molecule type" value="Genomic_DNA"/>
</dbReference>
<organism evidence="2 3">
    <name type="scientific">Dyella halodurans</name>
    <dbReference type="NCBI Taxonomy" id="1920171"/>
    <lineage>
        <taxon>Bacteria</taxon>
        <taxon>Pseudomonadati</taxon>
        <taxon>Pseudomonadota</taxon>
        <taxon>Gammaproteobacteria</taxon>
        <taxon>Lysobacterales</taxon>
        <taxon>Rhodanobacteraceae</taxon>
        <taxon>Dyella</taxon>
    </lineage>
</organism>
<dbReference type="InterPro" id="IPR029058">
    <property type="entry name" value="AB_hydrolase_fold"/>
</dbReference>
<dbReference type="PRINTS" id="PR00111">
    <property type="entry name" value="ABHYDROLASE"/>
</dbReference>
<comment type="caution">
    <text evidence="2">The sequence shown here is derived from an EMBL/GenBank/DDBJ whole genome shotgun (WGS) entry which is preliminary data.</text>
</comment>
<name>A0ABV9C7K9_9GAMM</name>
<gene>
    <name evidence="2" type="ORF">ACFO5W_20220</name>
</gene>
<dbReference type="InterPro" id="IPR000073">
    <property type="entry name" value="AB_hydrolase_1"/>
</dbReference>
<keyword evidence="2" id="KW-0378">Hydrolase</keyword>
<dbReference type="Gene3D" id="3.40.50.1820">
    <property type="entry name" value="alpha/beta hydrolase"/>
    <property type="match status" value="1"/>
</dbReference>
<dbReference type="PRINTS" id="PR00412">
    <property type="entry name" value="EPOXHYDRLASE"/>
</dbReference>
<dbReference type="InterPro" id="IPR050228">
    <property type="entry name" value="Carboxylesterase_BioH"/>
</dbReference>
<evidence type="ECO:0000259" key="1">
    <source>
        <dbReference type="Pfam" id="PF00561"/>
    </source>
</evidence>
<dbReference type="PANTHER" id="PTHR43194:SF2">
    <property type="entry name" value="PEROXISOMAL MEMBRANE PROTEIN LPX1"/>
    <property type="match status" value="1"/>
</dbReference>
<dbReference type="SUPFAM" id="SSF53474">
    <property type="entry name" value="alpha/beta-Hydrolases"/>
    <property type="match status" value="1"/>
</dbReference>
<dbReference type="Pfam" id="PF00561">
    <property type="entry name" value="Abhydrolase_1"/>
    <property type="match status" value="1"/>
</dbReference>
<proteinExistence type="predicted"/>
<dbReference type="RefSeq" id="WP_266151634.1">
    <property type="nucleotide sequence ID" value="NZ_CP064028.1"/>
</dbReference>
<accession>A0ABV9C7K9</accession>
<evidence type="ECO:0000313" key="2">
    <source>
        <dbReference type="EMBL" id="MFC4528981.1"/>
    </source>
</evidence>
<dbReference type="Proteomes" id="UP001595961">
    <property type="component" value="Unassembled WGS sequence"/>
</dbReference>
<dbReference type="PANTHER" id="PTHR43194">
    <property type="entry name" value="HYDROLASE ALPHA/BETA FOLD FAMILY"/>
    <property type="match status" value="1"/>
</dbReference>
<reference evidence="3" key="1">
    <citation type="journal article" date="2019" name="Int. J. Syst. Evol. Microbiol.">
        <title>The Global Catalogue of Microorganisms (GCM) 10K type strain sequencing project: providing services to taxonomists for standard genome sequencing and annotation.</title>
        <authorList>
            <consortium name="The Broad Institute Genomics Platform"/>
            <consortium name="The Broad Institute Genome Sequencing Center for Infectious Disease"/>
            <person name="Wu L."/>
            <person name="Ma J."/>
        </authorList>
    </citation>
    <scope>NUCLEOTIDE SEQUENCE [LARGE SCALE GENOMIC DNA]</scope>
    <source>
        <strain evidence="3">CCM 4481</strain>
    </source>
</reference>
<dbReference type="GO" id="GO:0016787">
    <property type="term" value="F:hydrolase activity"/>
    <property type="evidence" value="ECO:0007669"/>
    <property type="project" value="UniProtKB-KW"/>
</dbReference>
<keyword evidence="3" id="KW-1185">Reference proteome</keyword>
<protein>
    <submittedName>
        <fullName evidence="2">Alpha/beta fold hydrolase</fullName>
    </submittedName>
</protein>
<sequence>MDARLSPHQTIGIQGRQLAYRTAGNDGGEPVLLIHAFASQSTSWAGLAGALARQGLRVIVPDLRGHGRSAWANTYALEDFERDLIDLLDALRLRRLSLVGHSLGGHLALRLAMRLPERIDRIVIEAAPVPPRDAAEAAELHALQTKPGWWSSAQKLGAGRIARLWLLREFDFRSARTVLPALRSPMPLWWQGLGKIEAPCLLLASHNDGAVTRRMGLLTKQLPHASAHYLGSGHRLHAEHTEAFLEVVVPFLTSHFPLQQSL</sequence>
<evidence type="ECO:0000313" key="3">
    <source>
        <dbReference type="Proteomes" id="UP001595961"/>
    </source>
</evidence>